<dbReference type="AlphaFoldDB" id="A0A4R5ALS1"/>
<dbReference type="Proteomes" id="UP000295578">
    <property type="component" value="Unassembled WGS sequence"/>
</dbReference>
<organism evidence="1 2">
    <name type="scientific">Actinomadura darangshiensis</name>
    <dbReference type="NCBI Taxonomy" id="705336"/>
    <lineage>
        <taxon>Bacteria</taxon>
        <taxon>Bacillati</taxon>
        <taxon>Actinomycetota</taxon>
        <taxon>Actinomycetes</taxon>
        <taxon>Streptosporangiales</taxon>
        <taxon>Thermomonosporaceae</taxon>
        <taxon>Actinomadura</taxon>
    </lineage>
</organism>
<sequence length="98" mass="10269">MATETTEVTEARRLRIWALAQSLKSHGYAVEVAESDPLLAVPVAFGSPVVVRCDRRVICGGELWFTFSGGGAVAPADDAHLADVVVAVKGKISSQSDG</sequence>
<name>A0A4R5ALS1_9ACTN</name>
<gene>
    <name evidence="1" type="ORF">E1293_30370</name>
</gene>
<protein>
    <submittedName>
        <fullName evidence="1">Uncharacterized protein</fullName>
    </submittedName>
</protein>
<evidence type="ECO:0000313" key="2">
    <source>
        <dbReference type="Proteomes" id="UP000295578"/>
    </source>
</evidence>
<keyword evidence="2" id="KW-1185">Reference proteome</keyword>
<dbReference type="RefSeq" id="WP_132200924.1">
    <property type="nucleotide sequence ID" value="NZ_SMKY01000177.1"/>
</dbReference>
<proteinExistence type="predicted"/>
<accession>A0A4R5ALS1</accession>
<reference evidence="1 2" key="1">
    <citation type="submission" date="2019-03" db="EMBL/GenBank/DDBJ databases">
        <title>Draft genome sequences of novel Actinobacteria.</title>
        <authorList>
            <person name="Sahin N."/>
            <person name="Ay H."/>
            <person name="Saygin H."/>
        </authorList>
    </citation>
    <scope>NUCLEOTIDE SEQUENCE [LARGE SCALE GENOMIC DNA]</scope>
    <source>
        <strain evidence="1 2">DSM 45941</strain>
    </source>
</reference>
<evidence type="ECO:0000313" key="1">
    <source>
        <dbReference type="EMBL" id="TDD73888.1"/>
    </source>
</evidence>
<dbReference type="OrthoDB" id="3481973at2"/>
<comment type="caution">
    <text evidence="1">The sequence shown here is derived from an EMBL/GenBank/DDBJ whole genome shotgun (WGS) entry which is preliminary data.</text>
</comment>
<dbReference type="EMBL" id="SMKY01000177">
    <property type="protein sequence ID" value="TDD73888.1"/>
    <property type="molecule type" value="Genomic_DNA"/>
</dbReference>